<dbReference type="KEGG" id="fhw:RN87_07385"/>
<evidence type="ECO:0000313" key="1">
    <source>
        <dbReference type="EMBL" id="ALQ40356.1"/>
    </source>
</evidence>
<protein>
    <submittedName>
        <fullName evidence="1">Uncharacterized protein</fullName>
    </submittedName>
</protein>
<dbReference type="RefSeq" id="WP_051167925.1">
    <property type="nucleotide sequence ID" value="NZ_ATKF01000107.1"/>
</dbReference>
<name>A0A0S2ZN93_9FUSO</name>
<dbReference type="EMBL" id="CP013331">
    <property type="protein sequence ID" value="ALQ40356.1"/>
    <property type="molecule type" value="Genomic_DNA"/>
</dbReference>
<evidence type="ECO:0000313" key="2">
    <source>
        <dbReference type="Proteomes" id="UP000063275"/>
    </source>
</evidence>
<reference evidence="1 2" key="1">
    <citation type="submission" date="2015-11" db="EMBL/GenBank/DDBJ databases">
        <authorList>
            <person name="Zhang Y."/>
            <person name="Guo Z."/>
        </authorList>
    </citation>
    <scope>NUCLEOTIDE SEQUENCE [LARGE SCALE GENOMIC DNA]</scope>
    <source>
        <strain evidence="1 2">ChDC F174</strain>
    </source>
</reference>
<sequence>MKKDTCFILSAGTYVAGRDIPEGKYKLVAKYGYGDVYSSNEKMGINEYMEAEDEIDNPDEDRENASEFSNLVLKTGDKITIEDCLVLEFSSKNSIKKERRN</sequence>
<organism evidence="1">
    <name type="scientific">Fusobacterium hwasookii ChDC F174</name>
    <dbReference type="NCBI Taxonomy" id="1307442"/>
    <lineage>
        <taxon>Bacteria</taxon>
        <taxon>Fusobacteriati</taxon>
        <taxon>Fusobacteriota</taxon>
        <taxon>Fusobacteriia</taxon>
        <taxon>Fusobacteriales</taxon>
        <taxon>Fusobacteriaceae</taxon>
        <taxon>Fusobacterium</taxon>
    </lineage>
</organism>
<proteinExistence type="predicted"/>
<dbReference type="AlphaFoldDB" id="A0A0S2ZN93"/>
<dbReference type="Proteomes" id="UP000063275">
    <property type="component" value="Chromosome"/>
</dbReference>
<gene>
    <name evidence="1" type="ORF">RN87_07385</name>
</gene>
<accession>A0A0S2ZN93</accession>